<reference evidence="3" key="1">
    <citation type="journal article" date="2020" name="mSystems">
        <title>Genome- and Community-Level Interaction Insights into Carbon Utilization and Element Cycling Functions of Hydrothermarchaeota in Hydrothermal Sediment.</title>
        <authorList>
            <person name="Zhou Z."/>
            <person name="Liu Y."/>
            <person name="Xu W."/>
            <person name="Pan J."/>
            <person name="Luo Z.H."/>
            <person name="Li M."/>
        </authorList>
    </citation>
    <scope>NUCLEOTIDE SEQUENCE [LARGE SCALE GENOMIC DNA]</scope>
    <source>
        <strain evidence="3">SpSt-648</strain>
    </source>
</reference>
<protein>
    <submittedName>
        <fullName evidence="3">GTP-binding protein</fullName>
    </submittedName>
</protein>
<comment type="caution">
    <text evidence="3">The sequence shown here is derived from an EMBL/GenBank/DDBJ whole genome shotgun (WGS) entry which is preliminary data.</text>
</comment>
<dbReference type="InterPro" id="IPR031167">
    <property type="entry name" value="G_OBG"/>
</dbReference>
<dbReference type="PROSITE" id="PS51710">
    <property type="entry name" value="G_OBG"/>
    <property type="match status" value="1"/>
</dbReference>
<dbReference type="GO" id="GO:0005525">
    <property type="term" value="F:GTP binding"/>
    <property type="evidence" value="ECO:0007669"/>
    <property type="project" value="InterPro"/>
</dbReference>
<gene>
    <name evidence="3" type="ORF">ENU20_02435</name>
</gene>
<feature type="domain" description="OBG-type G" evidence="2">
    <location>
        <begin position="168"/>
        <end position="337"/>
    </location>
</feature>
<evidence type="ECO:0000259" key="2">
    <source>
        <dbReference type="PROSITE" id="PS51710"/>
    </source>
</evidence>
<accession>A0A7C4JLG2</accession>
<dbReference type="Pfam" id="PF17835">
    <property type="entry name" value="NOG1_N"/>
    <property type="match status" value="1"/>
</dbReference>
<dbReference type="InterPro" id="IPR041623">
    <property type="entry name" value="NOG1_N"/>
</dbReference>
<keyword evidence="1" id="KW-0547">Nucleotide-binding</keyword>
<dbReference type="InterPro" id="IPR005225">
    <property type="entry name" value="Small_GTP-bd"/>
</dbReference>
<dbReference type="Pfam" id="PF01926">
    <property type="entry name" value="MMR_HSR1"/>
    <property type="match status" value="1"/>
</dbReference>
<dbReference type="AlphaFoldDB" id="A0A7C4JLG2"/>
<dbReference type="PRINTS" id="PR00326">
    <property type="entry name" value="GTP1OBG"/>
</dbReference>
<organism evidence="3">
    <name type="scientific">Staphylothermus marinus</name>
    <dbReference type="NCBI Taxonomy" id="2280"/>
    <lineage>
        <taxon>Archaea</taxon>
        <taxon>Thermoproteota</taxon>
        <taxon>Thermoprotei</taxon>
        <taxon>Desulfurococcales</taxon>
        <taxon>Desulfurococcaceae</taxon>
        <taxon>Staphylothermus</taxon>
    </lineage>
</organism>
<dbReference type="Gene3D" id="1.20.120.1190">
    <property type="match status" value="1"/>
</dbReference>
<dbReference type="NCBIfam" id="TIGR00231">
    <property type="entry name" value="small_GTP"/>
    <property type="match status" value="1"/>
</dbReference>
<evidence type="ECO:0000313" key="3">
    <source>
        <dbReference type="EMBL" id="HGQ73918.1"/>
    </source>
</evidence>
<dbReference type="SUPFAM" id="SSF52540">
    <property type="entry name" value="P-loop containing nucleoside triphosphate hydrolases"/>
    <property type="match status" value="1"/>
</dbReference>
<dbReference type="EMBL" id="DTBP01000016">
    <property type="protein sequence ID" value="HGQ73918.1"/>
    <property type="molecule type" value="Genomic_DNA"/>
</dbReference>
<dbReference type="PANTHER" id="PTHR45759">
    <property type="entry name" value="NUCLEOLAR GTP-BINDING PROTEIN 1"/>
    <property type="match status" value="1"/>
</dbReference>
<dbReference type="Gene3D" id="3.40.50.300">
    <property type="entry name" value="P-loop containing nucleotide triphosphate hydrolases"/>
    <property type="match status" value="1"/>
</dbReference>
<dbReference type="InterPro" id="IPR027417">
    <property type="entry name" value="P-loop_NTPase"/>
</dbReference>
<name>A0A7C4JLG2_STAMA</name>
<sequence length="346" mass="39856">MVYSRMIIEKIYVKNYRELYELINKKLKNCKLDTRGIKNPIEKFKKILLVKLQITYQLIDNELNNIMRALFNIKTAHVFYRKLFETTSNLDLDNCLKLFSRSRSITRKLYVESSRMLRNSRDKTEALEAFKHGLGTLLSVYKRKSRIIENIRKTLFEIYRLPDVSGDLVIVITGMPQVGKSTLLSKLTKAKPEISPYPFTTKNIIVGHLDIGEYGRVVLVDAPGLLDRSFDEMNIIETRAVLAIKYLADGIIYLFDINPSSYYTFDEQIRVYESIVNTLNIRNKIVAINKIDTTPPDAVELAINLLREKTGLEPIPISALTGFNLDKLVEKIKEIIVEKRSSLGLQ</sequence>
<evidence type="ECO:0000256" key="1">
    <source>
        <dbReference type="ARBA" id="ARBA00022741"/>
    </source>
</evidence>
<dbReference type="InterPro" id="IPR006073">
    <property type="entry name" value="GTP-bd"/>
</dbReference>
<proteinExistence type="predicted"/>